<dbReference type="SUPFAM" id="SSF56112">
    <property type="entry name" value="Protein kinase-like (PK-like)"/>
    <property type="match status" value="1"/>
</dbReference>
<dbReference type="InterPro" id="IPR001245">
    <property type="entry name" value="Ser-Thr/Tyr_kinase_cat_dom"/>
</dbReference>
<keyword evidence="2" id="KW-0808">Transferase</keyword>
<keyword evidence="5 6" id="KW-0067">ATP-binding</keyword>
<evidence type="ECO:0000256" key="4">
    <source>
        <dbReference type="ARBA" id="ARBA00022777"/>
    </source>
</evidence>
<dbReference type="AlphaFoldDB" id="A0ABC8WY77"/>
<dbReference type="InterPro" id="IPR000719">
    <property type="entry name" value="Prot_kinase_dom"/>
</dbReference>
<reference evidence="9" key="1">
    <citation type="submission" date="2024-06" db="EMBL/GenBank/DDBJ databases">
        <authorList>
            <person name="Ryan C."/>
        </authorList>
    </citation>
    <scope>NUCLEOTIDE SEQUENCE [LARGE SCALE GENOMIC DNA]</scope>
</reference>
<dbReference type="Pfam" id="PF07714">
    <property type="entry name" value="PK_Tyr_Ser-Thr"/>
    <property type="match status" value="1"/>
</dbReference>
<evidence type="ECO:0000313" key="9">
    <source>
        <dbReference type="Proteomes" id="UP001497457"/>
    </source>
</evidence>
<dbReference type="Gene3D" id="1.10.510.10">
    <property type="entry name" value="Transferase(Phosphotransferase) domain 1"/>
    <property type="match status" value="1"/>
</dbReference>
<keyword evidence="3 6" id="KW-0547">Nucleotide-binding</keyword>
<dbReference type="PANTHER" id="PTHR47983:SF32">
    <property type="entry name" value="PROTEIN KINASE DOMAIN-CONTAINING PROTEIN"/>
    <property type="match status" value="1"/>
</dbReference>
<evidence type="ECO:0000259" key="7">
    <source>
        <dbReference type="PROSITE" id="PS50011"/>
    </source>
</evidence>
<organism evidence="8 9">
    <name type="scientific">Urochloa decumbens</name>
    <dbReference type="NCBI Taxonomy" id="240449"/>
    <lineage>
        <taxon>Eukaryota</taxon>
        <taxon>Viridiplantae</taxon>
        <taxon>Streptophyta</taxon>
        <taxon>Embryophyta</taxon>
        <taxon>Tracheophyta</taxon>
        <taxon>Spermatophyta</taxon>
        <taxon>Magnoliopsida</taxon>
        <taxon>Liliopsida</taxon>
        <taxon>Poales</taxon>
        <taxon>Poaceae</taxon>
        <taxon>PACMAD clade</taxon>
        <taxon>Panicoideae</taxon>
        <taxon>Panicodae</taxon>
        <taxon>Paniceae</taxon>
        <taxon>Melinidinae</taxon>
        <taxon>Urochloa</taxon>
    </lineage>
</organism>
<evidence type="ECO:0000256" key="6">
    <source>
        <dbReference type="PROSITE-ProRule" id="PRU10141"/>
    </source>
</evidence>
<evidence type="ECO:0000256" key="1">
    <source>
        <dbReference type="ARBA" id="ARBA00022553"/>
    </source>
</evidence>
<dbReference type="PROSITE" id="PS50011">
    <property type="entry name" value="PROTEIN_KINASE_DOM"/>
    <property type="match status" value="1"/>
</dbReference>
<feature type="binding site" evidence="6">
    <location>
        <position position="85"/>
    </location>
    <ligand>
        <name>ATP</name>
        <dbReference type="ChEBI" id="CHEBI:30616"/>
    </ligand>
</feature>
<dbReference type="InterPro" id="IPR011009">
    <property type="entry name" value="Kinase-like_dom_sf"/>
</dbReference>
<gene>
    <name evidence="8" type="ORF">URODEC1_LOCUS18284</name>
</gene>
<sequence length="352" mass="38432">MGWTTKAVFRWLRLCCSSSNESSAADLPARGGGILVVGGADAPELTVREVNEATARFSGARLVGEGDHARVYRASLRTGRAAAAKRLRLVHRDSDDVIASTRRQMSAAASRLRHRNVARLLGYTVAADLRVLLYEFADLGTLHDALHLHGDRPPLSWAQRVRVALDAARGLAYLHAASAGAAAHGDFRSSKVLLFPGFRAKVADGHKVFRRQTDQEELGYAQVRRASTVAHMPPEWFSMVHMTPKSDVFSFGVVLLELLTGAPKPFDFDATDRGGCGNLWSWAAPLLAEGRVEECIDPKLGGQYPRAGALELGRIAVQCLQEDLTSRPSMDTVARLINCDVIFRDQHGCRLL</sequence>
<feature type="domain" description="Protein kinase" evidence="7">
    <location>
        <begin position="57"/>
        <end position="343"/>
    </location>
</feature>
<evidence type="ECO:0000313" key="8">
    <source>
        <dbReference type="EMBL" id="CAL4916959.1"/>
    </source>
</evidence>
<evidence type="ECO:0000256" key="3">
    <source>
        <dbReference type="ARBA" id="ARBA00022741"/>
    </source>
</evidence>
<dbReference type="PANTHER" id="PTHR47983">
    <property type="entry name" value="PTO-INTERACTING PROTEIN 1-LIKE"/>
    <property type="match status" value="1"/>
</dbReference>
<protein>
    <recommendedName>
        <fullName evidence="7">Protein kinase domain-containing protein</fullName>
    </recommendedName>
</protein>
<accession>A0ABC8WY77</accession>
<dbReference type="Gene3D" id="3.30.200.20">
    <property type="entry name" value="Phosphorylase Kinase, domain 1"/>
    <property type="match status" value="1"/>
</dbReference>
<keyword evidence="1" id="KW-0597">Phosphoprotein</keyword>
<dbReference type="InterPro" id="IPR052101">
    <property type="entry name" value="Plant_StressResp_Kinase"/>
</dbReference>
<dbReference type="GO" id="GO:0005524">
    <property type="term" value="F:ATP binding"/>
    <property type="evidence" value="ECO:0007669"/>
    <property type="project" value="UniProtKB-UniRule"/>
</dbReference>
<keyword evidence="4" id="KW-0418">Kinase</keyword>
<proteinExistence type="predicted"/>
<evidence type="ECO:0000256" key="2">
    <source>
        <dbReference type="ARBA" id="ARBA00022679"/>
    </source>
</evidence>
<dbReference type="InterPro" id="IPR017441">
    <property type="entry name" value="Protein_kinase_ATP_BS"/>
</dbReference>
<evidence type="ECO:0000256" key="5">
    <source>
        <dbReference type="ARBA" id="ARBA00022840"/>
    </source>
</evidence>
<dbReference type="EMBL" id="OZ075123">
    <property type="protein sequence ID" value="CAL4916959.1"/>
    <property type="molecule type" value="Genomic_DNA"/>
</dbReference>
<name>A0ABC8WY77_9POAL</name>
<reference evidence="8 9" key="2">
    <citation type="submission" date="2024-10" db="EMBL/GenBank/DDBJ databases">
        <authorList>
            <person name="Ryan C."/>
        </authorList>
    </citation>
    <scope>NUCLEOTIDE SEQUENCE [LARGE SCALE GENOMIC DNA]</scope>
</reference>
<dbReference type="PROSITE" id="PS00107">
    <property type="entry name" value="PROTEIN_KINASE_ATP"/>
    <property type="match status" value="1"/>
</dbReference>
<dbReference type="Proteomes" id="UP001497457">
    <property type="component" value="Chromosome 13rd"/>
</dbReference>
<dbReference type="GO" id="GO:0016301">
    <property type="term" value="F:kinase activity"/>
    <property type="evidence" value="ECO:0007669"/>
    <property type="project" value="UniProtKB-KW"/>
</dbReference>
<keyword evidence="9" id="KW-1185">Reference proteome</keyword>